<dbReference type="EMBL" id="QTTQ01000012">
    <property type="protein sequence ID" value="REE80040.1"/>
    <property type="molecule type" value="Genomic_DNA"/>
</dbReference>
<keyword evidence="1" id="KW-0175">Coiled coil</keyword>
<keyword evidence="3" id="KW-0472">Membrane</keyword>
<keyword evidence="5" id="KW-1185">Reference proteome</keyword>
<gene>
    <name evidence="4" type="ORF">BX611_2945</name>
</gene>
<organism evidence="4 5">
    <name type="scientific">Lutibacter oceani</name>
    <dbReference type="NCBI Taxonomy" id="1853311"/>
    <lineage>
        <taxon>Bacteria</taxon>
        <taxon>Pseudomonadati</taxon>
        <taxon>Bacteroidota</taxon>
        <taxon>Flavobacteriia</taxon>
        <taxon>Flavobacteriales</taxon>
        <taxon>Flavobacteriaceae</taxon>
        <taxon>Lutibacter</taxon>
    </lineage>
</organism>
<feature type="compositionally biased region" description="Basic and acidic residues" evidence="2">
    <location>
        <begin position="81"/>
        <end position="91"/>
    </location>
</feature>
<sequence length="295" mass="31608">MFSFLNTKHKRKSAALTTTIMSLLLIGLFFVGMKYLDPPEEYGIAVNFGTSNVGKGNVQPTEPLRAASQEQVVEEEQQQEVVEKSEPETAKEASAISEDVATQDTEEAIAIKKEQEAKRKADEIAKKAQLEKERIEKEKQAAIAKQKAEEEAKRKKLDALIGGVSNSDGAVTGGEGNDNVSGDKGNINGDPNASGYYGNGGGGGNGDYNLGNRKPLSRPKPDYICNEEGLVVVSIEVDINGKVIKATPGVKGSTNTASCLLTQAKIAALKTKWQSDSNAPSKQVGTIKYRFSLSQ</sequence>
<feature type="region of interest" description="Disordered" evidence="2">
    <location>
        <begin position="71"/>
        <end position="104"/>
    </location>
</feature>
<evidence type="ECO:0000313" key="5">
    <source>
        <dbReference type="Proteomes" id="UP000256429"/>
    </source>
</evidence>
<dbReference type="AlphaFoldDB" id="A0A3D9RJI9"/>
<keyword evidence="3" id="KW-0812">Transmembrane</keyword>
<proteinExistence type="predicted"/>
<evidence type="ECO:0000256" key="2">
    <source>
        <dbReference type="SAM" id="MobiDB-lite"/>
    </source>
</evidence>
<evidence type="ECO:0008006" key="6">
    <source>
        <dbReference type="Google" id="ProtNLM"/>
    </source>
</evidence>
<evidence type="ECO:0000256" key="1">
    <source>
        <dbReference type="SAM" id="Coils"/>
    </source>
</evidence>
<feature type="coiled-coil region" evidence="1">
    <location>
        <begin position="111"/>
        <end position="152"/>
    </location>
</feature>
<keyword evidence="3" id="KW-1133">Transmembrane helix</keyword>
<comment type="caution">
    <text evidence="4">The sequence shown here is derived from an EMBL/GenBank/DDBJ whole genome shotgun (WGS) entry which is preliminary data.</text>
</comment>
<reference evidence="4 5" key="1">
    <citation type="submission" date="2018-08" db="EMBL/GenBank/DDBJ databases">
        <title>Genomic Encyclopedia of Type Strains, Phase III (KMG-III): the genomes of soil and plant-associated and newly described type strains.</title>
        <authorList>
            <person name="Whitman W."/>
        </authorList>
    </citation>
    <scope>NUCLEOTIDE SEQUENCE [LARGE SCALE GENOMIC DNA]</scope>
    <source>
        <strain evidence="4 5">325-5</strain>
    </source>
</reference>
<dbReference type="Proteomes" id="UP000256429">
    <property type="component" value="Unassembled WGS sequence"/>
</dbReference>
<protein>
    <recommendedName>
        <fullName evidence="6">Outer membrane transport energization protein TonB</fullName>
    </recommendedName>
</protein>
<dbReference type="OrthoDB" id="676306at2"/>
<evidence type="ECO:0000313" key="4">
    <source>
        <dbReference type="EMBL" id="REE80040.1"/>
    </source>
</evidence>
<feature type="region of interest" description="Disordered" evidence="2">
    <location>
        <begin position="167"/>
        <end position="200"/>
    </location>
</feature>
<name>A0A3D9RJI9_9FLAO</name>
<feature type="transmembrane region" description="Helical" evidence="3">
    <location>
        <begin position="12"/>
        <end position="33"/>
    </location>
</feature>
<evidence type="ECO:0000256" key="3">
    <source>
        <dbReference type="SAM" id="Phobius"/>
    </source>
</evidence>
<accession>A0A3D9RJI9</accession>